<feature type="transmembrane region" description="Helical" evidence="8">
    <location>
        <begin position="552"/>
        <end position="574"/>
    </location>
</feature>
<reference evidence="10" key="2">
    <citation type="submission" date="2015-05" db="EMBL/GenBank/DDBJ databases">
        <title>Complete genome sequence of Corynebacterium mustelae DSM 45274, isolated from various tissues of a male ferret with lethal sepsis.</title>
        <authorList>
            <person name="Ruckert C."/>
            <person name="Albersmeier A."/>
            <person name="Winkler A."/>
            <person name="Tauch A."/>
        </authorList>
    </citation>
    <scope>NUCLEOTIDE SEQUENCE [LARGE SCALE GENOMIC DNA]</scope>
    <source>
        <strain evidence="10">DSM 45274</strain>
    </source>
</reference>
<evidence type="ECO:0000256" key="6">
    <source>
        <dbReference type="ARBA" id="ARBA00023136"/>
    </source>
</evidence>
<protein>
    <recommendedName>
        <fullName evidence="11">Carotene biosynthesis associated membrane protein</fullName>
    </recommendedName>
</protein>
<evidence type="ECO:0000313" key="10">
    <source>
        <dbReference type="Proteomes" id="UP000035199"/>
    </source>
</evidence>
<feature type="transmembrane region" description="Helical" evidence="8">
    <location>
        <begin position="327"/>
        <end position="345"/>
    </location>
</feature>
<evidence type="ECO:0000256" key="3">
    <source>
        <dbReference type="ARBA" id="ARBA00022679"/>
    </source>
</evidence>
<dbReference type="Pfam" id="PF26314">
    <property type="entry name" value="MptA_B_family"/>
    <property type="match status" value="1"/>
</dbReference>
<feature type="transmembrane region" description="Helical" evidence="8">
    <location>
        <begin position="235"/>
        <end position="257"/>
    </location>
</feature>
<feature type="transmembrane region" description="Helical" evidence="8">
    <location>
        <begin position="421"/>
        <end position="440"/>
    </location>
</feature>
<keyword evidence="4 8" id="KW-0812">Transmembrane</keyword>
<comment type="subcellular location">
    <subcellularLocation>
        <location evidence="1">Membrane</location>
        <topology evidence="1">Multi-pass membrane protein</topology>
    </subcellularLocation>
</comment>
<evidence type="ECO:0008006" key="11">
    <source>
        <dbReference type="Google" id="ProtNLM"/>
    </source>
</evidence>
<feature type="transmembrane region" description="Helical" evidence="8">
    <location>
        <begin position="365"/>
        <end position="386"/>
    </location>
</feature>
<keyword evidence="2" id="KW-0328">Glycosyltransferase</keyword>
<dbReference type="GO" id="GO:0016757">
    <property type="term" value="F:glycosyltransferase activity"/>
    <property type="evidence" value="ECO:0007669"/>
    <property type="project" value="UniProtKB-KW"/>
</dbReference>
<organism evidence="9 10">
    <name type="scientific">Corynebacterium mustelae</name>
    <dbReference type="NCBI Taxonomy" id="571915"/>
    <lineage>
        <taxon>Bacteria</taxon>
        <taxon>Bacillati</taxon>
        <taxon>Actinomycetota</taxon>
        <taxon>Actinomycetes</taxon>
        <taxon>Mycobacteriales</taxon>
        <taxon>Corynebacteriaceae</taxon>
        <taxon>Corynebacterium</taxon>
    </lineage>
</organism>
<gene>
    <name evidence="9" type="ORF">CMUST_08355</name>
</gene>
<keyword evidence="5 8" id="KW-1133">Transmembrane helix</keyword>
<feature type="transmembrane region" description="Helical" evidence="8">
    <location>
        <begin position="298"/>
        <end position="315"/>
    </location>
</feature>
<evidence type="ECO:0000256" key="5">
    <source>
        <dbReference type="ARBA" id="ARBA00022989"/>
    </source>
</evidence>
<feature type="transmembrane region" description="Helical" evidence="8">
    <location>
        <begin position="486"/>
        <end position="506"/>
    </location>
</feature>
<dbReference type="Proteomes" id="UP000035199">
    <property type="component" value="Chromosome"/>
</dbReference>
<feature type="transmembrane region" description="Helical" evidence="8">
    <location>
        <begin position="398"/>
        <end position="415"/>
    </location>
</feature>
<dbReference type="KEGG" id="cmv:CMUST_08355"/>
<keyword evidence="3" id="KW-0808">Transferase</keyword>
<dbReference type="NCBIfam" id="NF038066">
    <property type="entry name" value="MptB"/>
    <property type="match status" value="1"/>
</dbReference>
<accession>A0A0G3GZN2</accession>
<reference evidence="9 10" key="1">
    <citation type="journal article" date="2015" name="Genome Announc.">
        <title>Complete Genome Sequence of the Type Strain Corynebacterium mustelae DSM 45274, Isolated from Various Tissues of a Male Ferret with Lethal Sepsis.</title>
        <authorList>
            <person name="Ruckert C."/>
            <person name="Eimer J."/>
            <person name="Winkler A."/>
            <person name="Tauch A."/>
        </authorList>
    </citation>
    <scope>NUCLEOTIDE SEQUENCE [LARGE SCALE GENOMIC DNA]</scope>
    <source>
        <strain evidence="9 10">DSM 45274</strain>
    </source>
</reference>
<comment type="similarity">
    <text evidence="7">Belongs to the MptA/B family.</text>
</comment>
<feature type="transmembrane region" description="Helical" evidence="8">
    <location>
        <begin position="518"/>
        <end position="540"/>
    </location>
</feature>
<feature type="transmembrane region" description="Helical" evidence="8">
    <location>
        <begin position="190"/>
        <end position="214"/>
    </location>
</feature>
<keyword evidence="6 8" id="KW-0472">Membrane</keyword>
<evidence type="ECO:0000256" key="7">
    <source>
        <dbReference type="ARBA" id="ARBA00043987"/>
    </source>
</evidence>
<evidence type="ECO:0000256" key="2">
    <source>
        <dbReference type="ARBA" id="ARBA00022676"/>
    </source>
</evidence>
<keyword evidence="10" id="KW-1185">Reference proteome</keyword>
<feature type="transmembrane region" description="Helical" evidence="8">
    <location>
        <begin position="586"/>
        <end position="604"/>
    </location>
</feature>
<dbReference type="InterPro" id="IPR049829">
    <property type="entry name" value="MptA/B-like"/>
</dbReference>
<evidence type="ECO:0000256" key="1">
    <source>
        <dbReference type="ARBA" id="ARBA00004141"/>
    </source>
</evidence>
<evidence type="ECO:0000256" key="4">
    <source>
        <dbReference type="ARBA" id="ARBA00022692"/>
    </source>
</evidence>
<feature type="transmembrane region" description="Helical" evidence="8">
    <location>
        <begin position="452"/>
        <end position="480"/>
    </location>
</feature>
<name>A0A0G3GZN2_9CORY</name>
<evidence type="ECO:0000313" key="9">
    <source>
        <dbReference type="EMBL" id="AKK05995.1"/>
    </source>
</evidence>
<dbReference type="EMBL" id="CP011542">
    <property type="protein sequence ID" value="AKK05995.1"/>
    <property type="molecule type" value="Genomic_DNA"/>
</dbReference>
<feature type="transmembrane region" description="Helical" evidence="8">
    <location>
        <begin position="148"/>
        <end position="170"/>
    </location>
</feature>
<evidence type="ECO:0000256" key="8">
    <source>
        <dbReference type="SAM" id="Phobius"/>
    </source>
</evidence>
<dbReference type="AlphaFoldDB" id="A0A0G3GZN2"/>
<dbReference type="PATRIC" id="fig|571915.4.peg.1774"/>
<sequence length="646" mass="69199">MWFTSRNFAYGYYLYYLGHPFYPLSEKQAELRSKDHHLPPAVHAAIKISPMKKTRMPLWQAARSILPRMGQAGSRSALLHNSDDEISVDYSQASPLVTAITGVDLITPNTDGSVSVVGDTAPRKSPGVGFHLPTLGYAELRRFAFLRWLGTLGSLILGFAGLGAGAVPVIDNPYHDFPGASLITRMLQTSTSLAFIGIGLIVVAWLFMAPFTGVAFRRGHTRAGVISMSMLRRTFLAWSLPILISAPMFTQDIYSYLANGAIVTQGLDPYSAGPVDLLGTEHHLARSVPFIWAHSPSPYGPVALGFAAIISWITNDSIVGGVFAHRLLAIAGVALSGWAVVQLAQRCRVIPQAALWLGILNPLTVLHLIGGIHNEAILLGLLLAGIEVGLKAADFGKVGLWVNALPLIIASGFLISCAGMVKVTGFIGLGFTGMAFAHALRLSQRSTGVSLAIAVFVQTTILVLSIAIITLLSGIGLGWISGQGGAVTIRSWLSFTTAIGVIFGWVGQQLGLGDHTEAVLAIVRVLGILVSAVFMVRMLIATYLGRISPVGALGVSTFVMVLFFPVVHPWYMLWAILPLAAWANRPLFRGTVITYSVVLSFFVLPRGLGLQPDTVLSIYMASIIGFGFILGVSYVILKRQGIIGLH</sequence>
<proteinExistence type="inferred from homology"/>
<dbReference type="STRING" id="571915.CMUST_08355"/>
<feature type="transmembrane region" description="Helical" evidence="8">
    <location>
        <begin position="616"/>
        <end position="637"/>
    </location>
</feature>
<dbReference type="GO" id="GO:0016020">
    <property type="term" value="C:membrane"/>
    <property type="evidence" value="ECO:0007669"/>
    <property type="project" value="UniProtKB-SubCell"/>
</dbReference>